<sequence>MPLTKNQSNHIWGAITSVELQLGIPCPLTP</sequence>
<reference evidence="1" key="1">
    <citation type="submission" date="2018-02" db="EMBL/GenBank/DDBJ databases">
        <title>Rhizophora mucronata_Transcriptome.</title>
        <authorList>
            <person name="Meera S.P."/>
            <person name="Sreeshan A."/>
            <person name="Augustine A."/>
        </authorList>
    </citation>
    <scope>NUCLEOTIDE SEQUENCE</scope>
    <source>
        <tissue evidence="1">Leaf</tissue>
    </source>
</reference>
<accession>A0A2P2MD04</accession>
<dbReference type="EMBL" id="GGEC01047635">
    <property type="protein sequence ID" value="MBX28119.1"/>
    <property type="molecule type" value="Transcribed_RNA"/>
</dbReference>
<name>A0A2P2MD04_RHIMU</name>
<organism evidence="1">
    <name type="scientific">Rhizophora mucronata</name>
    <name type="common">Asiatic mangrove</name>
    <dbReference type="NCBI Taxonomy" id="61149"/>
    <lineage>
        <taxon>Eukaryota</taxon>
        <taxon>Viridiplantae</taxon>
        <taxon>Streptophyta</taxon>
        <taxon>Embryophyta</taxon>
        <taxon>Tracheophyta</taxon>
        <taxon>Spermatophyta</taxon>
        <taxon>Magnoliopsida</taxon>
        <taxon>eudicotyledons</taxon>
        <taxon>Gunneridae</taxon>
        <taxon>Pentapetalae</taxon>
        <taxon>rosids</taxon>
        <taxon>fabids</taxon>
        <taxon>Malpighiales</taxon>
        <taxon>Rhizophoraceae</taxon>
        <taxon>Rhizophora</taxon>
    </lineage>
</organism>
<proteinExistence type="predicted"/>
<evidence type="ECO:0000313" key="1">
    <source>
        <dbReference type="EMBL" id="MBX28119.1"/>
    </source>
</evidence>
<dbReference type="AlphaFoldDB" id="A0A2P2MD04"/>
<protein>
    <submittedName>
        <fullName evidence="1">Uncharacterized protein</fullName>
    </submittedName>
</protein>